<accession>A0A9X4QU59</accession>
<evidence type="ECO:0000313" key="2">
    <source>
        <dbReference type="EMBL" id="MDG0811124.1"/>
    </source>
</evidence>
<dbReference type="AlphaFoldDB" id="A0A9X4QU59"/>
<reference evidence="2" key="1">
    <citation type="submission" date="2022-10" db="EMBL/GenBank/DDBJ databases">
        <title>Comparative genomic analysis of Cohnella hashimotonis sp. nov., isolated from the International Space Station.</title>
        <authorList>
            <person name="Simpson A."/>
            <person name="Venkateswaran K."/>
        </authorList>
    </citation>
    <scope>NUCLEOTIDE SEQUENCE</scope>
    <source>
        <strain evidence="2">DSM 28161</strain>
    </source>
</reference>
<sequence length="64" mass="6957">MNITIFGASGAIGQLLMRLALDNGDSVTAYVRSPEKIKLNHPNLRLAKGELSNASSPSKRLHWP</sequence>
<dbReference type="InterPro" id="IPR036291">
    <property type="entry name" value="NAD(P)-bd_dom_sf"/>
</dbReference>
<keyword evidence="3" id="KW-1185">Reference proteome</keyword>
<dbReference type="EMBL" id="JAPDIA010000007">
    <property type="protein sequence ID" value="MDG0811124.1"/>
    <property type="molecule type" value="Genomic_DNA"/>
</dbReference>
<dbReference type="InterPro" id="IPR016040">
    <property type="entry name" value="NAD(P)-bd_dom"/>
</dbReference>
<organism evidence="2 3">
    <name type="scientific">Cohnella rhizosphaerae</name>
    <dbReference type="NCBI Taxonomy" id="1457232"/>
    <lineage>
        <taxon>Bacteria</taxon>
        <taxon>Bacillati</taxon>
        <taxon>Bacillota</taxon>
        <taxon>Bacilli</taxon>
        <taxon>Bacillales</taxon>
        <taxon>Paenibacillaceae</taxon>
        <taxon>Cohnella</taxon>
    </lineage>
</organism>
<dbReference type="Gene3D" id="3.40.50.720">
    <property type="entry name" value="NAD(P)-binding Rossmann-like Domain"/>
    <property type="match status" value="1"/>
</dbReference>
<dbReference type="Proteomes" id="UP001153404">
    <property type="component" value="Unassembled WGS sequence"/>
</dbReference>
<evidence type="ECO:0000259" key="1">
    <source>
        <dbReference type="Pfam" id="PF13460"/>
    </source>
</evidence>
<feature type="domain" description="NAD(P)-binding" evidence="1">
    <location>
        <begin position="7"/>
        <end position="56"/>
    </location>
</feature>
<protein>
    <submittedName>
        <fullName evidence="2">NAD(P)H-binding protein</fullName>
    </submittedName>
</protein>
<gene>
    <name evidence="2" type="ORF">OMP40_18460</name>
</gene>
<evidence type="ECO:0000313" key="3">
    <source>
        <dbReference type="Proteomes" id="UP001153404"/>
    </source>
</evidence>
<dbReference type="Pfam" id="PF13460">
    <property type="entry name" value="NAD_binding_10"/>
    <property type="match status" value="1"/>
</dbReference>
<dbReference type="SUPFAM" id="SSF51735">
    <property type="entry name" value="NAD(P)-binding Rossmann-fold domains"/>
    <property type="match status" value="1"/>
</dbReference>
<name>A0A9X4QU59_9BACL</name>
<proteinExistence type="predicted"/>
<comment type="caution">
    <text evidence="2">The sequence shown here is derived from an EMBL/GenBank/DDBJ whole genome shotgun (WGS) entry which is preliminary data.</text>
</comment>